<keyword evidence="3" id="KW-1185">Reference proteome</keyword>
<protein>
    <submittedName>
        <fullName evidence="2">DUF3649 domain-containing protein</fullName>
    </submittedName>
</protein>
<evidence type="ECO:0000313" key="2">
    <source>
        <dbReference type="EMBL" id="MBP0494964.1"/>
    </source>
</evidence>
<organism evidence="2 3">
    <name type="scientific">Roseomonas indoligenes</name>
    <dbReference type="NCBI Taxonomy" id="2820811"/>
    <lineage>
        <taxon>Bacteria</taxon>
        <taxon>Pseudomonadati</taxon>
        <taxon>Pseudomonadota</taxon>
        <taxon>Alphaproteobacteria</taxon>
        <taxon>Acetobacterales</taxon>
        <taxon>Roseomonadaceae</taxon>
        <taxon>Roseomonas</taxon>
    </lineage>
</organism>
<dbReference type="Pfam" id="PF12365">
    <property type="entry name" value="DUF3649"/>
    <property type="match status" value="1"/>
</dbReference>
<keyword evidence="1" id="KW-1133">Transmembrane helix</keyword>
<evidence type="ECO:0000256" key="1">
    <source>
        <dbReference type="SAM" id="Phobius"/>
    </source>
</evidence>
<dbReference type="AlphaFoldDB" id="A0A940N1R8"/>
<dbReference type="Proteomes" id="UP000677537">
    <property type="component" value="Unassembled WGS sequence"/>
</dbReference>
<dbReference type="RefSeq" id="WP_209375762.1">
    <property type="nucleotide sequence ID" value="NZ_JAGIZA010000013.1"/>
</dbReference>
<dbReference type="InterPro" id="IPR022109">
    <property type="entry name" value="DUF3649"/>
</dbReference>
<dbReference type="EMBL" id="JAGIZA010000013">
    <property type="protein sequence ID" value="MBP0494964.1"/>
    <property type="molecule type" value="Genomic_DNA"/>
</dbReference>
<accession>A0A940N1R8</accession>
<feature type="transmembrane region" description="Helical" evidence="1">
    <location>
        <begin position="57"/>
        <end position="79"/>
    </location>
</feature>
<feature type="transmembrane region" description="Helical" evidence="1">
    <location>
        <begin position="85"/>
        <end position="103"/>
    </location>
</feature>
<evidence type="ECO:0000313" key="3">
    <source>
        <dbReference type="Proteomes" id="UP000677537"/>
    </source>
</evidence>
<keyword evidence="1" id="KW-0472">Membrane</keyword>
<sequence>MTVGVALRVRGINESGGRWRAVGIAVRVAAAVLGGYALATLSSVALAVTLPMARADAVLTGMMAGVAVHAASAIWVFAARSAARAWGGLLVAALPLAAMALLGQWQATGRILP</sequence>
<name>A0A940N1R8_9PROT</name>
<keyword evidence="1" id="KW-0812">Transmembrane</keyword>
<reference evidence="2" key="1">
    <citation type="submission" date="2021-03" db="EMBL/GenBank/DDBJ databases">
        <authorList>
            <person name="So Y."/>
        </authorList>
    </citation>
    <scope>NUCLEOTIDE SEQUENCE</scope>
    <source>
        <strain evidence="2">SG15</strain>
    </source>
</reference>
<comment type="caution">
    <text evidence="2">The sequence shown here is derived from an EMBL/GenBank/DDBJ whole genome shotgun (WGS) entry which is preliminary data.</text>
</comment>
<gene>
    <name evidence="2" type="ORF">J5Y10_19435</name>
</gene>
<feature type="transmembrane region" description="Helical" evidence="1">
    <location>
        <begin position="24"/>
        <end position="50"/>
    </location>
</feature>
<proteinExistence type="predicted"/>